<feature type="domain" description="Glycosyl hydrolase family 13 catalytic" evidence="5">
    <location>
        <begin position="174"/>
        <end position="571"/>
    </location>
</feature>
<dbReference type="InterPro" id="IPR044505">
    <property type="entry name" value="GlgX_Isoamylase_N_E_set"/>
</dbReference>
<name>A0A2X0VJF5_9GAMM</name>
<dbReference type="EMBL" id="UAPV01000001">
    <property type="protein sequence ID" value="SPT69618.1"/>
    <property type="molecule type" value="Genomic_DNA"/>
</dbReference>
<dbReference type="SMART" id="SM00642">
    <property type="entry name" value="Aamy"/>
    <property type="match status" value="1"/>
</dbReference>
<organism evidence="6 7">
    <name type="scientific">Anaerobiospirillum thomasii</name>
    <dbReference type="NCBI Taxonomy" id="179995"/>
    <lineage>
        <taxon>Bacteria</taxon>
        <taxon>Pseudomonadati</taxon>
        <taxon>Pseudomonadota</taxon>
        <taxon>Gammaproteobacteria</taxon>
        <taxon>Aeromonadales</taxon>
        <taxon>Succinivibrionaceae</taxon>
        <taxon>Anaerobiospirillum</taxon>
    </lineage>
</organism>
<dbReference type="SUPFAM" id="SSF81296">
    <property type="entry name" value="E set domains"/>
    <property type="match status" value="1"/>
</dbReference>
<accession>A0A2X0VJF5</accession>
<evidence type="ECO:0000256" key="2">
    <source>
        <dbReference type="ARBA" id="ARBA00022801"/>
    </source>
</evidence>
<evidence type="ECO:0000313" key="7">
    <source>
        <dbReference type="Proteomes" id="UP000250086"/>
    </source>
</evidence>
<sequence>MLKLRSNIQFLHGLTYGATPTEDGCYFVIWAPNATGIVIHFYTLTEHKLGAIELKERKGGKWIGFIEGAQVGMCYAIEALGEENIDKGYYFKKGRFLVDPYARALNRPFKYDEELYLNNSEQFIPKCIIKPEVMEFDWQGIGKPYVDREGIILYEAHIRSMTMLNPKVPPHLRGTYLGFCHESVIEHLKRLKITTVQIMPVAASMSEPHLVKNGLVNYWGYNPVCFMAPDPRYACDPNNVIDEFKTMVRELHRNNISVILDVVFNHTAEGGIDGPVVCYKGLDAIGYYSYEIVNGRRDLHQFLNYTGCGNTFDCDNKIALRLVYESMVYWTNQMRVDGFRFDLGVTPARDHRNTGFEFNRKSSFFKLFTCDRYLNTALLIGEPWDLGPGGYRLGGYPTGWSEQNDKFRDTVRRFWRGDPGLTAVFATRLMGSRDVFAKGYRSINASVNYVTYHDGFTLEDLVSYSHKHNELNGENNRDGTDENFSSNCGVEGPTKDRAILKKRRQLKRNFLATVIISQGIPHILSGDELCKSQRGNNNSYCQDNDLNYLDWTHTQEKEDLIKFIGLLCSLRKQSKAISELNLDDDNFHILEKNYIVKWRLPSGHPVRDDVWESPSFKSFLLYLGSKDIDHERWCLLFNASDREVIFNLPITPHNKKWSARVDTSEEDGIPRRLSDESGLMDVCAPWSLKILYMETLTQIQEFETGSDLLRHLNRMTQLKYGKNR</sequence>
<dbReference type="SUPFAM" id="SSF51445">
    <property type="entry name" value="(Trans)glycosidases"/>
    <property type="match status" value="1"/>
</dbReference>
<dbReference type="InterPro" id="IPR004193">
    <property type="entry name" value="Glyco_hydro_13_N"/>
</dbReference>
<dbReference type="PANTHER" id="PTHR43002">
    <property type="entry name" value="GLYCOGEN DEBRANCHING ENZYME"/>
    <property type="match status" value="1"/>
</dbReference>
<dbReference type="CDD" id="cd02856">
    <property type="entry name" value="E_set_GDE_Isoamylase_N"/>
    <property type="match status" value="1"/>
</dbReference>
<dbReference type="InterPro" id="IPR017853">
    <property type="entry name" value="GH"/>
</dbReference>
<evidence type="ECO:0000313" key="6">
    <source>
        <dbReference type="EMBL" id="SPT69618.1"/>
    </source>
</evidence>
<dbReference type="Gene3D" id="2.60.40.1180">
    <property type="entry name" value="Golgi alpha-mannosidase II"/>
    <property type="match status" value="1"/>
</dbReference>
<dbReference type="Gene3D" id="3.20.20.80">
    <property type="entry name" value="Glycosidases"/>
    <property type="match status" value="1"/>
</dbReference>
<dbReference type="SUPFAM" id="SSF51011">
    <property type="entry name" value="Glycosyl hydrolase domain"/>
    <property type="match status" value="1"/>
</dbReference>
<evidence type="ECO:0000259" key="5">
    <source>
        <dbReference type="SMART" id="SM00642"/>
    </source>
</evidence>
<dbReference type="AlphaFoldDB" id="A0A2X0VJF5"/>
<dbReference type="GO" id="GO:0004135">
    <property type="term" value="F:amylo-alpha-1,6-glucosidase activity"/>
    <property type="evidence" value="ECO:0007669"/>
    <property type="project" value="InterPro"/>
</dbReference>
<dbReference type="Proteomes" id="UP000250086">
    <property type="component" value="Unassembled WGS sequence"/>
</dbReference>
<dbReference type="InterPro" id="IPR013780">
    <property type="entry name" value="Glyco_hydro_b"/>
</dbReference>
<dbReference type="GO" id="GO:0005980">
    <property type="term" value="P:glycogen catabolic process"/>
    <property type="evidence" value="ECO:0007669"/>
    <property type="project" value="InterPro"/>
</dbReference>
<dbReference type="EC" id="3.2.1.-" evidence="6"/>
<dbReference type="Gene3D" id="2.60.40.10">
    <property type="entry name" value="Immunoglobulins"/>
    <property type="match status" value="1"/>
</dbReference>
<dbReference type="InterPro" id="IPR014756">
    <property type="entry name" value="Ig_E-set"/>
</dbReference>
<comment type="similarity">
    <text evidence="1">Belongs to the glycosyl hydrolase 13 family.</text>
</comment>
<gene>
    <name evidence="6" type="primary">glgX_1</name>
    <name evidence="6" type="ORF">NCTC13093_00997</name>
</gene>
<dbReference type="Pfam" id="PF02922">
    <property type="entry name" value="CBM_48"/>
    <property type="match status" value="1"/>
</dbReference>
<dbReference type="NCBIfam" id="TIGR02100">
    <property type="entry name" value="glgX_debranch"/>
    <property type="match status" value="1"/>
</dbReference>
<evidence type="ECO:0000256" key="1">
    <source>
        <dbReference type="ARBA" id="ARBA00008061"/>
    </source>
</evidence>
<protein>
    <submittedName>
        <fullName evidence="6">Glycogen debranching enzyme</fullName>
        <ecNumber evidence="6">3.2.1.-</ecNumber>
    </submittedName>
</protein>
<dbReference type="InterPro" id="IPR011837">
    <property type="entry name" value="Glycogen_debranch_GlgX"/>
</dbReference>
<dbReference type="InterPro" id="IPR013783">
    <property type="entry name" value="Ig-like_fold"/>
</dbReference>
<evidence type="ECO:0000256" key="3">
    <source>
        <dbReference type="ARBA" id="ARBA00023295"/>
    </source>
</evidence>
<evidence type="ECO:0000256" key="4">
    <source>
        <dbReference type="SAM" id="MobiDB-lite"/>
    </source>
</evidence>
<dbReference type="RefSeq" id="WP_113743773.1">
    <property type="nucleotide sequence ID" value="NZ_UAPV01000001.1"/>
</dbReference>
<proteinExistence type="inferred from homology"/>
<keyword evidence="3 6" id="KW-0326">Glycosidase</keyword>
<feature type="compositionally biased region" description="Basic and acidic residues" evidence="4">
    <location>
        <begin position="469"/>
        <end position="480"/>
    </location>
</feature>
<dbReference type="CDD" id="cd11326">
    <property type="entry name" value="AmyAc_Glg_debranch"/>
    <property type="match status" value="1"/>
</dbReference>
<feature type="region of interest" description="Disordered" evidence="4">
    <location>
        <begin position="469"/>
        <end position="488"/>
    </location>
</feature>
<dbReference type="InterPro" id="IPR006047">
    <property type="entry name" value="GH13_cat_dom"/>
</dbReference>
<keyword evidence="2 6" id="KW-0378">Hydrolase</keyword>
<reference evidence="6 7" key="1">
    <citation type="submission" date="2018-06" db="EMBL/GenBank/DDBJ databases">
        <authorList>
            <consortium name="Pathogen Informatics"/>
            <person name="Doyle S."/>
        </authorList>
    </citation>
    <scope>NUCLEOTIDE SEQUENCE [LARGE SCALE GENOMIC DNA]</scope>
    <source>
        <strain evidence="6 7">NCTC13093</strain>
    </source>
</reference>
<keyword evidence="7" id="KW-1185">Reference proteome</keyword>